<name>A0ABW3QGI6_9PSEU</name>
<reference evidence="2" key="1">
    <citation type="journal article" date="2019" name="Int. J. Syst. Evol. Microbiol.">
        <title>The Global Catalogue of Microorganisms (GCM) 10K type strain sequencing project: providing services to taxonomists for standard genome sequencing and annotation.</title>
        <authorList>
            <consortium name="The Broad Institute Genomics Platform"/>
            <consortium name="The Broad Institute Genome Sequencing Center for Infectious Disease"/>
            <person name="Wu L."/>
            <person name="Ma J."/>
        </authorList>
    </citation>
    <scope>NUCLEOTIDE SEQUENCE [LARGE SCALE GENOMIC DNA]</scope>
    <source>
        <strain evidence="2">CCUG 60214</strain>
    </source>
</reference>
<keyword evidence="2" id="KW-1185">Reference proteome</keyword>
<comment type="caution">
    <text evidence="1">The sequence shown here is derived from an EMBL/GenBank/DDBJ whole genome shotgun (WGS) entry which is preliminary data.</text>
</comment>
<dbReference type="EMBL" id="JBHTLK010000005">
    <property type="protein sequence ID" value="MFD1145977.1"/>
    <property type="molecule type" value="Genomic_DNA"/>
</dbReference>
<organism evidence="1 2">
    <name type="scientific">Saccharothrix hoggarensis</name>
    <dbReference type="NCBI Taxonomy" id="913853"/>
    <lineage>
        <taxon>Bacteria</taxon>
        <taxon>Bacillati</taxon>
        <taxon>Actinomycetota</taxon>
        <taxon>Actinomycetes</taxon>
        <taxon>Pseudonocardiales</taxon>
        <taxon>Pseudonocardiaceae</taxon>
        <taxon>Saccharothrix</taxon>
    </lineage>
</organism>
<proteinExistence type="predicted"/>
<dbReference type="Proteomes" id="UP001597168">
    <property type="component" value="Unassembled WGS sequence"/>
</dbReference>
<protein>
    <submittedName>
        <fullName evidence="1">Uncharacterized protein</fullName>
    </submittedName>
</protein>
<dbReference type="RefSeq" id="WP_380719255.1">
    <property type="nucleotide sequence ID" value="NZ_JBHTLK010000005.1"/>
</dbReference>
<evidence type="ECO:0000313" key="1">
    <source>
        <dbReference type="EMBL" id="MFD1145977.1"/>
    </source>
</evidence>
<accession>A0ABW3QGI6</accession>
<sequence length="124" mass="13171">MAGYANRVITLHFPELSEEGDDVFVVMRNPKTVTLSTLEVEAVRTNADGAPDDGEASKVVNGLMSRLIIGGRLYDASVDGVDAAGEPLDQPLLTYPLGPEDAAKLPIEVITGISEKIHAAQTPR</sequence>
<gene>
    <name evidence="1" type="ORF">ACFQ3T_02430</name>
</gene>
<evidence type="ECO:0000313" key="2">
    <source>
        <dbReference type="Proteomes" id="UP001597168"/>
    </source>
</evidence>